<accession>A0A6J6SSH8</accession>
<dbReference type="SUPFAM" id="SSF56112">
    <property type="entry name" value="Protein kinase-like (PK-like)"/>
    <property type="match status" value="1"/>
</dbReference>
<reference evidence="3" key="1">
    <citation type="submission" date="2020-05" db="EMBL/GenBank/DDBJ databases">
        <authorList>
            <person name="Chiriac C."/>
            <person name="Salcher M."/>
            <person name="Ghai R."/>
            <person name="Kavagutti S V."/>
        </authorList>
    </citation>
    <scope>NUCLEOTIDE SEQUENCE</scope>
</reference>
<comment type="similarity">
    <text evidence="1">Belongs to the protein kinase superfamily. ADCK protein kinase family.</text>
</comment>
<name>A0A6J6SSH8_9ZZZZ</name>
<proteinExistence type="inferred from homology"/>
<feature type="domain" description="ABC1 atypical kinase-like" evidence="2">
    <location>
        <begin position="137"/>
        <end position="379"/>
    </location>
</feature>
<sequence length="537" mass="59419">MSEFGQNSDIPSDLTWGSFTENAPWVVDREQVRWLPLTADLRARANAEVPALTASRRLPPGARVITVATQIVGALAPWFIKKKRGKFNDIVDSRADVSLRLRKAVESLGPTYIKLGQIISSGEGLFPAELVDQFKKCRDQVPAEPFATVRQTVEQDLGARLEDVFEWFDERELAAASIAQVHAARLLTGEDVVVKVQRPRVASLVRKDLTVMAWIAPYLVGRIPIAALANPPALVELFAETIVEELDFRLEAANMLDVAAMLHDLGQKGYVVPRPHPQLVTRRVLVMERVSGFNFDDVAGMKDAGIDTEAVIRTGMIAFMEGAMIHGIFHGDLHGGNLFVLKDGRTALLDFGIVARLSDERRLAFLRLMLSATTNDIKGQMAALRDLGALPFDTDLDAVIRDLRLDLPTIDPTSLSGEQMVNEVQRVIKALLGYGANLPKELMLYVKNMVFLDGAISRLAPDLDILGEVANISMMFAQRHGERLGKELGVDPTAVEFDMAGVKASLGLEDNVDRMTYKDLQARRELIQKRMRDHVGR</sequence>
<dbReference type="CDD" id="cd05121">
    <property type="entry name" value="ABC1_ADCK3-like"/>
    <property type="match status" value="1"/>
</dbReference>
<dbReference type="PANTHER" id="PTHR10566:SF113">
    <property type="entry name" value="PROTEIN ACTIVITY OF BC1 COMPLEX KINASE 7, CHLOROPLASTIC"/>
    <property type="match status" value="1"/>
</dbReference>
<dbReference type="InterPro" id="IPR050154">
    <property type="entry name" value="UbiB_kinase"/>
</dbReference>
<protein>
    <submittedName>
        <fullName evidence="3">Unannotated protein</fullName>
    </submittedName>
</protein>
<dbReference type="InterPro" id="IPR004147">
    <property type="entry name" value="ABC1_dom"/>
</dbReference>
<evidence type="ECO:0000313" key="3">
    <source>
        <dbReference type="EMBL" id="CAB4737724.1"/>
    </source>
</evidence>
<evidence type="ECO:0000313" key="4">
    <source>
        <dbReference type="EMBL" id="CAB4787016.1"/>
    </source>
</evidence>
<gene>
    <name evidence="3" type="ORF">UFOPK2658_02095</name>
    <name evidence="4" type="ORF">UFOPK2880_01778</name>
</gene>
<dbReference type="Pfam" id="PF03109">
    <property type="entry name" value="ABC1"/>
    <property type="match status" value="1"/>
</dbReference>
<dbReference type="InterPro" id="IPR011009">
    <property type="entry name" value="Kinase-like_dom_sf"/>
</dbReference>
<organism evidence="3">
    <name type="scientific">freshwater metagenome</name>
    <dbReference type="NCBI Taxonomy" id="449393"/>
    <lineage>
        <taxon>unclassified sequences</taxon>
        <taxon>metagenomes</taxon>
        <taxon>ecological metagenomes</taxon>
    </lineage>
</organism>
<evidence type="ECO:0000259" key="2">
    <source>
        <dbReference type="Pfam" id="PF03109"/>
    </source>
</evidence>
<dbReference type="PANTHER" id="PTHR10566">
    <property type="entry name" value="CHAPERONE-ACTIVITY OF BC1 COMPLEX CABC1 -RELATED"/>
    <property type="match status" value="1"/>
</dbReference>
<dbReference type="Gene3D" id="1.10.510.10">
    <property type="entry name" value="Transferase(Phosphotransferase) domain 1"/>
    <property type="match status" value="1"/>
</dbReference>
<dbReference type="EMBL" id="CAEZZP010000165">
    <property type="protein sequence ID" value="CAB4787016.1"/>
    <property type="molecule type" value="Genomic_DNA"/>
</dbReference>
<dbReference type="AlphaFoldDB" id="A0A6J6SSH8"/>
<evidence type="ECO:0000256" key="1">
    <source>
        <dbReference type="ARBA" id="ARBA00009670"/>
    </source>
</evidence>
<dbReference type="EMBL" id="CAEZYH010000189">
    <property type="protein sequence ID" value="CAB4737724.1"/>
    <property type="molecule type" value="Genomic_DNA"/>
</dbReference>